<gene>
    <name evidence="14" type="primary">Tnfrsf22</name>
    <name evidence="14" type="ORF">GTO95_0008776</name>
</gene>
<evidence type="ECO:0000256" key="2">
    <source>
        <dbReference type="ARBA" id="ARBA00022703"/>
    </source>
</evidence>
<dbReference type="PANTHER" id="PTHR46330:SF6">
    <property type="entry name" value="HEMATOPOIETIC DEATH RECEPTOR-RELATED"/>
    <property type="match status" value="1"/>
</dbReference>
<accession>A0A8J7TE27</accession>
<dbReference type="SUPFAM" id="SSF57586">
    <property type="entry name" value="TNF receptor-like"/>
    <property type="match status" value="2"/>
</dbReference>
<keyword evidence="15" id="KW-1185">Reference proteome</keyword>
<evidence type="ECO:0000256" key="1">
    <source>
        <dbReference type="ARBA" id="ARBA00004370"/>
    </source>
</evidence>
<dbReference type="SUPFAM" id="SSF47986">
    <property type="entry name" value="DEATH domain"/>
    <property type="match status" value="1"/>
</dbReference>
<evidence type="ECO:0000256" key="8">
    <source>
        <dbReference type="ARBA" id="ARBA00023180"/>
    </source>
</evidence>
<feature type="repeat" description="TNFR-Cys" evidence="9">
    <location>
        <begin position="126"/>
        <end position="166"/>
    </location>
</feature>
<evidence type="ECO:0000256" key="6">
    <source>
        <dbReference type="ARBA" id="ARBA00023157"/>
    </source>
</evidence>
<dbReference type="GO" id="GO:0004888">
    <property type="term" value="F:transmembrane signaling receptor activity"/>
    <property type="evidence" value="ECO:0007669"/>
    <property type="project" value="UniProtKB-ARBA"/>
</dbReference>
<protein>
    <submittedName>
        <fullName evidence="14">TNR22 factor</fullName>
    </submittedName>
</protein>
<feature type="compositionally biased region" description="Polar residues" evidence="10">
    <location>
        <begin position="278"/>
        <end position="312"/>
    </location>
</feature>
<dbReference type="InterPro" id="IPR000488">
    <property type="entry name" value="Death_dom"/>
</dbReference>
<evidence type="ECO:0000256" key="9">
    <source>
        <dbReference type="PROSITE-ProRule" id="PRU00206"/>
    </source>
</evidence>
<dbReference type="PROSITE" id="PS50050">
    <property type="entry name" value="TNFR_NGFR_2"/>
    <property type="match status" value="2"/>
</dbReference>
<dbReference type="Gene3D" id="1.10.533.10">
    <property type="entry name" value="Death Domain, Fas"/>
    <property type="match status" value="1"/>
</dbReference>
<dbReference type="Pfam" id="PF00020">
    <property type="entry name" value="TNFR_c6"/>
    <property type="match status" value="2"/>
</dbReference>
<comment type="subcellular location">
    <subcellularLocation>
        <location evidence="1">Membrane</location>
    </subcellularLocation>
</comment>
<feature type="disulfide bond" evidence="9">
    <location>
        <begin position="104"/>
        <end position="117"/>
    </location>
</feature>
<evidence type="ECO:0000313" key="14">
    <source>
        <dbReference type="EMBL" id="MBN3319496.1"/>
    </source>
</evidence>
<feature type="non-terminal residue" evidence="14">
    <location>
        <position position="1"/>
    </location>
</feature>
<evidence type="ECO:0000313" key="15">
    <source>
        <dbReference type="Proteomes" id="UP000736164"/>
    </source>
</evidence>
<evidence type="ECO:0000256" key="10">
    <source>
        <dbReference type="SAM" id="MobiDB-lite"/>
    </source>
</evidence>
<evidence type="ECO:0000256" key="4">
    <source>
        <dbReference type="ARBA" id="ARBA00022737"/>
    </source>
</evidence>
<dbReference type="SMART" id="SM00208">
    <property type="entry name" value="TNFR"/>
    <property type="match status" value="3"/>
</dbReference>
<dbReference type="EMBL" id="JAAWVO010045127">
    <property type="protein sequence ID" value="MBN3319496.1"/>
    <property type="molecule type" value="Genomic_DNA"/>
</dbReference>
<dbReference type="InterPro" id="IPR011029">
    <property type="entry name" value="DEATH-like_dom_sf"/>
</dbReference>
<dbReference type="InterPro" id="IPR034024">
    <property type="entry name" value="TNFRSF10_N"/>
</dbReference>
<organism evidence="14 15">
    <name type="scientific">Atractosteus spatula</name>
    <name type="common">Alligator gar</name>
    <name type="synonym">Lepisosteus spatula</name>
    <dbReference type="NCBI Taxonomy" id="7917"/>
    <lineage>
        <taxon>Eukaryota</taxon>
        <taxon>Metazoa</taxon>
        <taxon>Chordata</taxon>
        <taxon>Craniata</taxon>
        <taxon>Vertebrata</taxon>
        <taxon>Euteleostomi</taxon>
        <taxon>Actinopterygii</taxon>
        <taxon>Neopterygii</taxon>
        <taxon>Holostei</taxon>
        <taxon>Semionotiformes</taxon>
        <taxon>Lepisosteidae</taxon>
        <taxon>Atractosteus</taxon>
    </lineage>
</organism>
<feature type="transmembrane region" description="Helical" evidence="11">
    <location>
        <begin position="178"/>
        <end position="199"/>
    </location>
</feature>
<keyword evidence="4" id="KW-0677">Repeat</keyword>
<feature type="domain" description="TNFR-Cys" evidence="13">
    <location>
        <begin position="84"/>
        <end position="125"/>
    </location>
</feature>
<feature type="region of interest" description="Disordered" evidence="10">
    <location>
        <begin position="210"/>
        <end position="318"/>
    </location>
</feature>
<dbReference type="PROSITE" id="PS50017">
    <property type="entry name" value="DEATH_DOMAIN"/>
    <property type="match status" value="1"/>
</dbReference>
<evidence type="ECO:0000256" key="7">
    <source>
        <dbReference type="ARBA" id="ARBA00023170"/>
    </source>
</evidence>
<evidence type="ECO:0000256" key="5">
    <source>
        <dbReference type="ARBA" id="ARBA00023136"/>
    </source>
</evidence>
<keyword evidence="5 11" id="KW-0472">Membrane</keyword>
<sequence>PILESLHWFPVKFHVDFKILMLTVTFLVVSRTNAAADFSNRTAQLKVCQEEEYLDGQICCKKCEAGQYVKSPCTSPSTYGQCEACAGGKDYTEHANGLKRCIHCSRCRSDQVETVPCTTVQNRRCQCKPGYFCRPEEACEVCKRCSRCKEEMAEVHSCNATADTVCVKLSPATEKPRLVITIVIVIIIGIVLAISLVLWKRRKCNLNPGPGCSSQPSDVKIPIDGAGQGSVEERQNSLNAGTEQQRCVSEGEPLLQNERLAGATRTGIDDEDRGLGDSLSNTANSSQTSLAGLPSSACSSSTPRHSPPTQRQDVAGGRAINENTLIPLEVSESLKKSFVIFTDQVGVKDRKKFLRHIGVKDNDILKAEKNFPADVDEQFYQLLTGWQQDKGKDASIELLLNALLELGHRHDAENIIQKVVEINYYKLNNENE</sequence>
<dbReference type="Pfam" id="PF00531">
    <property type="entry name" value="Death"/>
    <property type="match status" value="1"/>
</dbReference>
<feature type="disulfide bond" evidence="9">
    <location>
        <begin position="107"/>
        <end position="125"/>
    </location>
</feature>
<dbReference type="GO" id="GO:0043065">
    <property type="term" value="P:positive regulation of apoptotic process"/>
    <property type="evidence" value="ECO:0007669"/>
    <property type="project" value="TreeGrafter"/>
</dbReference>
<dbReference type="GO" id="GO:0005886">
    <property type="term" value="C:plasma membrane"/>
    <property type="evidence" value="ECO:0007669"/>
    <property type="project" value="TreeGrafter"/>
</dbReference>
<dbReference type="InterPro" id="IPR001368">
    <property type="entry name" value="TNFR/NGFR_Cys_rich_reg"/>
</dbReference>
<keyword evidence="7" id="KW-0675">Receptor</keyword>
<feature type="disulfide bond" evidence="9">
    <location>
        <begin position="148"/>
        <end position="166"/>
    </location>
</feature>
<dbReference type="PANTHER" id="PTHR46330">
    <property type="entry name" value="TUMOR NECROSIS FACTOR RECEPTOR SUPERFAMILY MEMBER 10B"/>
    <property type="match status" value="1"/>
</dbReference>
<keyword evidence="2" id="KW-0053">Apoptosis</keyword>
<evidence type="ECO:0000256" key="3">
    <source>
        <dbReference type="ARBA" id="ARBA00022729"/>
    </source>
</evidence>
<dbReference type="CDD" id="cd10580">
    <property type="entry name" value="TNFRSF10"/>
    <property type="match status" value="1"/>
</dbReference>
<dbReference type="InterPro" id="IPR052491">
    <property type="entry name" value="TNFRSF10"/>
</dbReference>
<name>A0A8J7TE27_ATRSP</name>
<reference evidence="14" key="1">
    <citation type="journal article" date="2021" name="Cell">
        <title>Tracing the genetic footprints of vertebrate landing in non-teleost ray-finned fishes.</title>
        <authorList>
            <person name="Bi X."/>
            <person name="Wang K."/>
            <person name="Yang L."/>
            <person name="Pan H."/>
            <person name="Jiang H."/>
            <person name="Wei Q."/>
            <person name="Fang M."/>
            <person name="Yu H."/>
            <person name="Zhu C."/>
            <person name="Cai Y."/>
            <person name="He Y."/>
            <person name="Gan X."/>
            <person name="Zeng H."/>
            <person name="Yu D."/>
            <person name="Zhu Y."/>
            <person name="Jiang H."/>
            <person name="Qiu Q."/>
            <person name="Yang H."/>
            <person name="Zhang Y.E."/>
            <person name="Wang W."/>
            <person name="Zhu M."/>
            <person name="He S."/>
            <person name="Zhang G."/>
        </authorList>
    </citation>
    <scope>NUCLEOTIDE SEQUENCE</scope>
    <source>
        <strain evidence="14">Allg_001</strain>
    </source>
</reference>
<dbReference type="Proteomes" id="UP000736164">
    <property type="component" value="Unassembled WGS sequence"/>
</dbReference>
<evidence type="ECO:0000259" key="12">
    <source>
        <dbReference type="PROSITE" id="PS50017"/>
    </source>
</evidence>
<feature type="domain" description="Death" evidence="12">
    <location>
        <begin position="349"/>
        <end position="419"/>
    </location>
</feature>
<feature type="disulfide bond" evidence="9">
    <location>
        <begin position="127"/>
        <end position="142"/>
    </location>
</feature>
<dbReference type="PROSITE" id="PS00652">
    <property type="entry name" value="TNFR_NGFR_1"/>
    <property type="match status" value="1"/>
</dbReference>
<feature type="domain" description="TNFR-Cys" evidence="13">
    <location>
        <begin position="126"/>
        <end position="166"/>
    </location>
</feature>
<comment type="caution">
    <text evidence="14">The sequence shown here is derived from an EMBL/GenBank/DDBJ whole genome shotgun (WGS) entry which is preliminary data.</text>
</comment>
<feature type="non-terminal residue" evidence="14">
    <location>
        <position position="432"/>
    </location>
</feature>
<feature type="repeat" description="TNFR-Cys" evidence="9">
    <location>
        <begin position="84"/>
        <end position="125"/>
    </location>
</feature>
<keyword evidence="11" id="KW-1133">Transmembrane helix</keyword>
<proteinExistence type="predicted"/>
<dbReference type="AlphaFoldDB" id="A0A8J7TE27"/>
<keyword evidence="6 9" id="KW-1015">Disulfide bond</keyword>
<dbReference type="FunFam" id="2.10.50.10:FF:000004">
    <property type="entry name" value="Tumor necrosis factor receptor superfamily member 6"/>
    <property type="match status" value="1"/>
</dbReference>
<keyword evidence="11" id="KW-0812">Transmembrane</keyword>
<feature type="disulfide bond" evidence="9">
    <location>
        <begin position="145"/>
        <end position="158"/>
    </location>
</feature>
<dbReference type="GO" id="GO:0036462">
    <property type="term" value="P:TRAIL-activated apoptotic signaling pathway"/>
    <property type="evidence" value="ECO:0007669"/>
    <property type="project" value="TreeGrafter"/>
</dbReference>
<comment type="caution">
    <text evidence="9">Lacks conserved residue(s) required for the propagation of feature annotation.</text>
</comment>
<dbReference type="Gene3D" id="2.10.50.10">
    <property type="entry name" value="Tumor Necrosis Factor Receptor, subunit A, domain 2"/>
    <property type="match status" value="2"/>
</dbReference>
<keyword evidence="8" id="KW-0325">Glycoprotein</keyword>
<evidence type="ECO:0000256" key="11">
    <source>
        <dbReference type="SAM" id="Phobius"/>
    </source>
</evidence>
<feature type="compositionally biased region" description="Polar residues" evidence="10">
    <location>
        <begin position="236"/>
        <end position="247"/>
    </location>
</feature>
<evidence type="ECO:0000259" key="13">
    <source>
        <dbReference type="PROSITE" id="PS50050"/>
    </source>
</evidence>
<dbReference type="GO" id="GO:0009986">
    <property type="term" value="C:cell surface"/>
    <property type="evidence" value="ECO:0007669"/>
    <property type="project" value="TreeGrafter"/>
</dbReference>
<keyword evidence="3" id="KW-0732">Signal</keyword>